<feature type="transmembrane region" description="Helical" evidence="1">
    <location>
        <begin position="73"/>
        <end position="92"/>
    </location>
</feature>
<dbReference type="EMBL" id="AOLV01000022">
    <property type="protein sequence ID" value="EPX84543.1"/>
    <property type="molecule type" value="Genomic_DNA"/>
</dbReference>
<accession>S9QY33</accession>
<keyword evidence="1" id="KW-1133">Transmembrane helix</keyword>
<keyword evidence="3" id="KW-0012">Acyltransferase</keyword>
<dbReference type="STRING" id="1123069.ruthe_02127"/>
<keyword evidence="4" id="KW-1185">Reference proteome</keyword>
<feature type="domain" description="Acyltransferase 3" evidence="2">
    <location>
        <begin position="6"/>
        <end position="303"/>
    </location>
</feature>
<reference evidence="3 4" key="1">
    <citation type="journal article" date="2013" name="Stand. Genomic Sci.">
        <title>Genome sequence of the reddish-pigmented Rubellimicrobium thermophilum type strain (DSM 16684(T)), a member of the Roseobacter clade.</title>
        <authorList>
            <person name="Fiebig A."/>
            <person name="Riedel T."/>
            <person name="Gronow S."/>
            <person name="Petersen J."/>
            <person name="Klenk H.P."/>
            <person name="Goker M."/>
        </authorList>
    </citation>
    <scope>NUCLEOTIDE SEQUENCE [LARGE SCALE GENOMIC DNA]</scope>
    <source>
        <strain evidence="3 4">DSM 16684</strain>
    </source>
</reference>
<comment type="caution">
    <text evidence="3">The sequence shown here is derived from an EMBL/GenBank/DDBJ whole genome shotgun (WGS) entry which is preliminary data.</text>
</comment>
<feature type="transmembrane region" description="Helical" evidence="1">
    <location>
        <begin position="190"/>
        <end position="211"/>
    </location>
</feature>
<evidence type="ECO:0000313" key="3">
    <source>
        <dbReference type="EMBL" id="EPX84543.1"/>
    </source>
</evidence>
<dbReference type="RefSeq" id="WP_021098211.1">
    <property type="nucleotide sequence ID" value="NZ_KE557322.1"/>
</dbReference>
<evidence type="ECO:0000259" key="2">
    <source>
        <dbReference type="Pfam" id="PF01757"/>
    </source>
</evidence>
<feature type="transmembrane region" description="Helical" evidence="1">
    <location>
        <begin position="165"/>
        <end position="184"/>
    </location>
</feature>
<feature type="transmembrane region" description="Helical" evidence="1">
    <location>
        <begin position="143"/>
        <end position="158"/>
    </location>
</feature>
<proteinExistence type="predicted"/>
<dbReference type="Proteomes" id="UP000015346">
    <property type="component" value="Unassembled WGS sequence"/>
</dbReference>
<dbReference type="GO" id="GO:0009103">
    <property type="term" value="P:lipopolysaccharide biosynthetic process"/>
    <property type="evidence" value="ECO:0007669"/>
    <property type="project" value="TreeGrafter"/>
</dbReference>
<dbReference type="InterPro" id="IPR002656">
    <property type="entry name" value="Acyl_transf_3_dom"/>
</dbReference>
<name>S9QY33_9RHOB</name>
<protein>
    <submittedName>
        <fullName evidence="3">Putative acyltransferase</fullName>
    </submittedName>
</protein>
<dbReference type="GO" id="GO:0016020">
    <property type="term" value="C:membrane"/>
    <property type="evidence" value="ECO:0007669"/>
    <property type="project" value="TreeGrafter"/>
</dbReference>
<dbReference type="Pfam" id="PF01757">
    <property type="entry name" value="Acyl_transf_3"/>
    <property type="match status" value="1"/>
</dbReference>
<keyword evidence="1" id="KW-0812">Transmembrane</keyword>
<organism evidence="3 4">
    <name type="scientific">Rubellimicrobium thermophilum DSM 16684</name>
    <dbReference type="NCBI Taxonomy" id="1123069"/>
    <lineage>
        <taxon>Bacteria</taxon>
        <taxon>Pseudomonadati</taxon>
        <taxon>Pseudomonadota</taxon>
        <taxon>Alphaproteobacteria</taxon>
        <taxon>Rhodobacterales</taxon>
        <taxon>Roseobacteraceae</taxon>
        <taxon>Rubellimicrobium</taxon>
    </lineage>
</organism>
<keyword evidence="1" id="KW-0472">Membrane</keyword>
<feature type="transmembrane region" description="Helical" evidence="1">
    <location>
        <begin position="32"/>
        <end position="52"/>
    </location>
</feature>
<keyword evidence="3" id="KW-0808">Transferase</keyword>
<dbReference type="PANTHER" id="PTHR23028:SF53">
    <property type="entry name" value="ACYL_TRANSF_3 DOMAIN-CONTAINING PROTEIN"/>
    <property type="match status" value="1"/>
</dbReference>
<dbReference type="HOGENOM" id="CLU_005679_1_1_5"/>
<feature type="transmembrane region" description="Helical" evidence="1">
    <location>
        <begin position="282"/>
        <end position="303"/>
    </location>
</feature>
<evidence type="ECO:0000313" key="4">
    <source>
        <dbReference type="Proteomes" id="UP000015346"/>
    </source>
</evidence>
<dbReference type="GO" id="GO:0016747">
    <property type="term" value="F:acyltransferase activity, transferring groups other than amino-acyl groups"/>
    <property type="evidence" value="ECO:0007669"/>
    <property type="project" value="InterPro"/>
</dbReference>
<sequence length="358" mass="39389">MLPYRPEIDGLRAAAILPVVAYHAGAPLPGGFVGVDVFFVLSGWLIGGLLWAEWGATGRLRLGAFWMRRLRRLAPAYLLMAGATAAAAWWLLLPWELRETGKQLIAATAWLSNVLFWRQAGYFDAAAQDKPLLQTWSLAVEEQFYLVLPVLLLGLWGIRLRKAGILAVLGLVWAASLLATLRLTDSRPEAAFFLFPFRAWELLTGVLLAILAPALPRRMRLTAGWAGIGLILGAVLTVRAEGFPGWQVLLPVTGTALCLLSLGPAGAPDGVGRWLATPVPVLIGKLSYALYLWHWPILVLAAYRRGGRSRPGRQPAGSCWPSRWRCCPGGWSRRRCAGRRVWWGTAASSAWWRSAWGR</sequence>
<dbReference type="InterPro" id="IPR050879">
    <property type="entry name" value="Acyltransferase_3"/>
</dbReference>
<dbReference type="PATRIC" id="fig|1123069.3.peg.2102"/>
<feature type="transmembrane region" description="Helical" evidence="1">
    <location>
        <begin position="223"/>
        <end position="240"/>
    </location>
</feature>
<evidence type="ECO:0000256" key="1">
    <source>
        <dbReference type="SAM" id="Phobius"/>
    </source>
</evidence>
<dbReference type="PANTHER" id="PTHR23028">
    <property type="entry name" value="ACETYLTRANSFERASE"/>
    <property type="match status" value="1"/>
</dbReference>
<gene>
    <name evidence="3" type="ORF">ruthe_02127</name>
</gene>
<dbReference type="AlphaFoldDB" id="S9QY33"/>